<feature type="region of interest" description="Disordered" evidence="1">
    <location>
        <begin position="1"/>
        <end position="33"/>
    </location>
</feature>
<evidence type="ECO:0000259" key="3">
    <source>
        <dbReference type="Pfam" id="PF01551"/>
    </source>
</evidence>
<protein>
    <submittedName>
        <fullName evidence="4">M23 family metallopeptidase</fullName>
    </submittedName>
</protein>
<gene>
    <name evidence="4" type="ORF">H6X83_01715</name>
</gene>
<dbReference type="Gene3D" id="2.70.70.10">
    <property type="entry name" value="Glucose Permease (Domain IIA)"/>
    <property type="match status" value="1"/>
</dbReference>
<keyword evidence="5" id="KW-1185">Reference proteome</keyword>
<feature type="region of interest" description="Disordered" evidence="1">
    <location>
        <begin position="77"/>
        <end position="111"/>
    </location>
</feature>
<evidence type="ECO:0000313" key="5">
    <source>
        <dbReference type="Proteomes" id="UP000516046"/>
    </source>
</evidence>
<proteinExistence type="predicted"/>
<dbReference type="CDD" id="cd12797">
    <property type="entry name" value="M23_peptidase"/>
    <property type="match status" value="1"/>
</dbReference>
<dbReference type="SUPFAM" id="SSF51261">
    <property type="entry name" value="Duplicated hybrid motif"/>
    <property type="match status" value="1"/>
</dbReference>
<dbReference type="GO" id="GO:0004222">
    <property type="term" value="F:metalloendopeptidase activity"/>
    <property type="evidence" value="ECO:0007669"/>
    <property type="project" value="TreeGrafter"/>
</dbReference>
<dbReference type="RefSeq" id="WP_212507464.1">
    <property type="nucleotide sequence ID" value="NZ_CP060696.1"/>
</dbReference>
<feature type="compositionally biased region" description="Low complexity" evidence="1">
    <location>
        <begin position="86"/>
        <end position="96"/>
    </location>
</feature>
<feature type="transmembrane region" description="Helical" evidence="2">
    <location>
        <begin position="38"/>
        <end position="57"/>
    </location>
</feature>
<dbReference type="InterPro" id="IPR016047">
    <property type="entry name" value="M23ase_b-sheet_dom"/>
</dbReference>
<dbReference type="AlphaFoldDB" id="A0A7G9WI89"/>
<sequence length="256" mass="26701">MSSNEYQENEELENENPTEYTPKRNSTGKKPSSGKKGFYIALAVCLVAVGVAGWTTYDSVHQYKKASVNTIQTITTGSEAQKPTQSAASVAPAPAESAKESKAASKPASSAAAAKKTVPAAAVVSKLRLPVKDAAVQQAFSETPLYSKTMRDWRAHTGVDLSAKKGAEVTAAADGTVQSVTTIDSMGCTVQISHSGSLETWYCGLGNVAVKKGDVVKAGQKLGTVDTVPSEAAENAHLHFAVQKNGAFVDPAALLK</sequence>
<evidence type="ECO:0000256" key="2">
    <source>
        <dbReference type="SAM" id="Phobius"/>
    </source>
</evidence>
<reference evidence="4 5" key="1">
    <citation type="submission" date="2020-08" db="EMBL/GenBank/DDBJ databases">
        <authorList>
            <person name="Ren C."/>
            <person name="Gu Y."/>
            <person name="Xu Y."/>
        </authorList>
    </citation>
    <scope>NUCLEOTIDE SEQUENCE [LARGE SCALE GENOMIC DNA]</scope>
    <source>
        <strain evidence="4 5">LBM18003</strain>
    </source>
</reference>
<dbReference type="Pfam" id="PF01551">
    <property type="entry name" value="Peptidase_M23"/>
    <property type="match status" value="1"/>
</dbReference>
<feature type="domain" description="M23ase beta-sheet core" evidence="3">
    <location>
        <begin position="155"/>
        <end position="251"/>
    </location>
</feature>
<accession>A0A7G9WI89</accession>
<dbReference type="PANTHER" id="PTHR21666:SF270">
    <property type="entry name" value="MUREIN HYDROLASE ACTIVATOR ENVC"/>
    <property type="match status" value="1"/>
</dbReference>
<dbReference type="InterPro" id="IPR011055">
    <property type="entry name" value="Dup_hybrid_motif"/>
</dbReference>
<evidence type="ECO:0000256" key="1">
    <source>
        <dbReference type="SAM" id="MobiDB-lite"/>
    </source>
</evidence>
<dbReference type="PANTHER" id="PTHR21666">
    <property type="entry name" value="PEPTIDASE-RELATED"/>
    <property type="match status" value="1"/>
</dbReference>
<dbReference type="EMBL" id="CP060696">
    <property type="protein sequence ID" value="QNO18401.1"/>
    <property type="molecule type" value="Genomic_DNA"/>
</dbReference>
<feature type="compositionally biased region" description="Acidic residues" evidence="1">
    <location>
        <begin position="7"/>
        <end position="16"/>
    </location>
</feature>
<name>A0A7G9WI89_9FIRM</name>
<dbReference type="Proteomes" id="UP000516046">
    <property type="component" value="Chromosome"/>
</dbReference>
<keyword evidence="2" id="KW-0472">Membrane</keyword>
<dbReference type="KEGG" id="caml:H6X83_01715"/>
<organism evidence="4 5">
    <name type="scientific">Caproicibacterium amylolyticum</name>
    <dbReference type="NCBI Taxonomy" id="2766537"/>
    <lineage>
        <taxon>Bacteria</taxon>
        <taxon>Bacillati</taxon>
        <taxon>Bacillota</taxon>
        <taxon>Clostridia</taxon>
        <taxon>Eubacteriales</taxon>
        <taxon>Oscillospiraceae</taxon>
        <taxon>Caproicibacterium</taxon>
    </lineage>
</organism>
<keyword evidence="2" id="KW-1133">Transmembrane helix</keyword>
<keyword evidence="2" id="KW-0812">Transmembrane</keyword>
<evidence type="ECO:0000313" key="4">
    <source>
        <dbReference type="EMBL" id="QNO18401.1"/>
    </source>
</evidence>
<dbReference type="InterPro" id="IPR050570">
    <property type="entry name" value="Cell_wall_metabolism_enzyme"/>
</dbReference>